<sequence length="63" mass="6836">AWAQACEGDRCNKLSVDELKKIAVEMKAEDAKDDKDAKKSSGPSISAMFPVIAFLVANMPAFF</sequence>
<accession>A0AA36FUR7</accession>
<feature type="non-terminal residue" evidence="2">
    <location>
        <position position="1"/>
    </location>
</feature>
<organism evidence="2 3">
    <name type="scientific">Mesorhabditis spiculigera</name>
    <dbReference type="NCBI Taxonomy" id="96644"/>
    <lineage>
        <taxon>Eukaryota</taxon>
        <taxon>Metazoa</taxon>
        <taxon>Ecdysozoa</taxon>
        <taxon>Nematoda</taxon>
        <taxon>Chromadorea</taxon>
        <taxon>Rhabditida</taxon>
        <taxon>Rhabditina</taxon>
        <taxon>Rhabditomorpha</taxon>
        <taxon>Rhabditoidea</taxon>
        <taxon>Rhabditidae</taxon>
        <taxon>Mesorhabditinae</taxon>
        <taxon>Mesorhabditis</taxon>
    </lineage>
</organism>
<dbReference type="AlphaFoldDB" id="A0AA36FUR7"/>
<comment type="caution">
    <text evidence="2">The sequence shown here is derived from an EMBL/GenBank/DDBJ whole genome shotgun (WGS) entry which is preliminary data.</text>
</comment>
<dbReference type="EMBL" id="CATQJA010001097">
    <property type="protein sequence ID" value="CAJ0565747.1"/>
    <property type="molecule type" value="Genomic_DNA"/>
</dbReference>
<keyword evidence="1" id="KW-0812">Transmembrane</keyword>
<dbReference type="Proteomes" id="UP001177023">
    <property type="component" value="Unassembled WGS sequence"/>
</dbReference>
<reference evidence="2" key="1">
    <citation type="submission" date="2023-06" db="EMBL/GenBank/DDBJ databases">
        <authorList>
            <person name="Delattre M."/>
        </authorList>
    </citation>
    <scope>NUCLEOTIDE SEQUENCE</scope>
    <source>
        <strain evidence="2">AF72</strain>
    </source>
</reference>
<keyword evidence="3" id="KW-1185">Reference proteome</keyword>
<proteinExistence type="predicted"/>
<evidence type="ECO:0000256" key="1">
    <source>
        <dbReference type="SAM" id="Phobius"/>
    </source>
</evidence>
<name>A0AA36FUR7_9BILA</name>
<evidence type="ECO:0000313" key="3">
    <source>
        <dbReference type="Proteomes" id="UP001177023"/>
    </source>
</evidence>
<keyword evidence="1" id="KW-0472">Membrane</keyword>
<feature type="non-terminal residue" evidence="2">
    <location>
        <position position="63"/>
    </location>
</feature>
<evidence type="ECO:0000313" key="2">
    <source>
        <dbReference type="EMBL" id="CAJ0565747.1"/>
    </source>
</evidence>
<feature type="transmembrane region" description="Helical" evidence="1">
    <location>
        <begin position="45"/>
        <end position="62"/>
    </location>
</feature>
<protein>
    <submittedName>
        <fullName evidence="2">Uncharacterized protein</fullName>
    </submittedName>
</protein>
<keyword evidence="1" id="KW-1133">Transmembrane helix</keyword>
<gene>
    <name evidence="2" type="ORF">MSPICULIGERA_LOCUS4377</name>
</gene>